<feature type="chain" id="PRO_5002206326" evidence="1">
    <location>
        <begin position="19"/>
        <end position="51"/>
    </location>
</feature>
<sequence>MSVLSVLFLRIVPLGTYTSTTNHEHPMFNRCTSASPASFSPRVLSIVARFV</sequence>
<dbReference type="Proteomes" id="UP000054477">
    <property type="component" value="Unassembled WGS sequence"/>
</dbReference>
<evidence type="ECO:0000313" key="2">
    <source>
        <dbReference type="EMBL" id="KIJ97521.1"/>
    </source>
</evidence>
<accession>A0A0C9XIZ7</accession>
<reference evidence="2 3" key="1">
    <citation type="submission" date="2014-04" db="EMBL/GenBank/DDBJ databases">
        <authorList>
            <consortium name="DOE Joint Genome Institute"/>
            <person name="Kuo A."/>
            <person name="Kohler A."/>
            <person name="Nagy L.G."/>
            <person name="Floudas D."/>
            <person name="Copeland A."/>
            <person name="Barry K.W."/>
            <person name="Cichocki N."/>
            <person name="Veneault-Fourrey C."/>
            <person name="LaButti K."/>
            <person name="Lindquist E.A."/>
            <person name="Lipzen A."/>
            <person name="Lundell T."/>
            <person name="Morin E."/>
            <person name="Murat C."/>
            <person name="Sun H."/>
            <person name="Tunlid A."/>
            <person name="Henrissat B."/>
            <person name="Grigoriev I.V."/>
            <person name="Hibbett D.S."/>
            <person name="Martin F."/>
            <person name="Nordberg H.P."/>
            <person name="Cantor M.N."/>
            <person name="Hua S.X."/>
        </authorList>
    </citation>
    <scope>NUCLEOTIDE SEQUENCE [LARGE SCALE GENOMIC DNA]</scope>
    <source>
        <strain evidence="2 3">LaAM-08-1</strain>
    </source>
</reference>
<proteinExistence type="predicted"/>
<dbReference type="AlphaFoldDB" id="A0A0C9XIZ7"/>
<feature type="signal peptide" evidence="1">
    <location>
        <begin position="1"/>
        <end position="18"/>
    </location>
</feature>
<name>A0A0C9XIZ7_9AGAR</name>
<reference evidence="3" key="2">
    <citation type="submission" date="2015-01" db="EMBL/GenBank/DDBJ databases">
        <title>Evolutionary Origins and Diversification of the Mycorrhizal Mutualists.</title>
        <authorList>
            <consortium name="DOE Joint Genome Institute"/>
            <consortium name="Mycorrhizal Genomics Consortium"/>
            <person name="Kohler A."/>
            <person name="Kuo A."/>
            <person name="Nagy L.G."/>
            <person name="Floudas D."/>
            <person name="Copeland A."/>
            <person name="Barry K.W."/>
            <person name="Cichocki N."/>
            <person name="Veneault-Fourrey C."/>
            <person name="LaButti K."/>
            <person name="Lindquist E.A."/>
            <person name="Lipzen A."/>
            <person name="Lundell T."/>
            <person name="Morin E."/>
            <person name="Murat C."/>
            <person name="Riley R."/>
            <person name="Ohm R."/>
            <person name="Sun H."/>
            <person name="Tunlid A."/>
            <person name="Henrissat B."/>
            <person name="Grigoriev I.V."/>
            <person name="Hibbett D.S."/>
            <person name="Martin F."/>
        </authorList>
    </citation>
    <scope>NUCLEOTIDE SEQUENCE [LARGE SCALE GENOMIC DNA]</scope>
    <source>
        <strain evidence="3">LaAM-08-1</strain>
    </source>
</reference>
<organism evidence="2 3">
    <name type="scientific">Laccaria amethystina LaAM-08-1</name>
    <dbReference type="NCBI Taxonomy" id="1095629"/>
    <lineage>
        <taxon>Eukaryota</taxon>
        <taxon>Fungi</taxon>
        <taxon>Dikarya</taxon>
        <taxon>Basidiomycota</taxon>
        <taxon>Agaricomycotina</taxon>
        <taxon>Agaricomycetes</taxon>
        <taxon>Agaricomycetidae</taxon>
        <taxon>Agaricales</taxon>
        <taxon>Agaricineae</taxon>
        <taxon>Hydnangiaceae</taxon>
        <taxon>Laccaria</taxon>
    </lineage>
</organism>
<evidence type="ECO:0000256" key="1">
    <source>
        <dbReference type="SAM" id="SignalP"/>
    </source>
</evidence>
<evidence type="ECO:0000313" key="3">
    <source>
        <dbReference type="Proteomes" id="UP000054477"/>
    </source>
</evidence>
<gene>
    <name evidence="2" type="ORF">K443DRAFT_681461</name>
</gene>
<keyword evidence="1" id="KW-0732">Signal</keyword>
<protein>
    <submittedName>
        <fullName evidence="2">Uncharacterized protein</fullName>
    </submittedName>
</protein>
<keyword evidence="3" id="KW-1185">Reference proteome</keyword>
<dbReference type="HOGENOM" id="CLU_3106716_0_0_1"/>
<dbReference type="EMBL" id="KN838691">
    <property type="protein sequence ID" value="KIJ97521.1"/>
    <property type="molecule type" value="Genomic_DNA"/>
</dbReference>